<dbReference type="EMBL" id="MLJW01001225">
    <property type="protein sequence ID" value="OIQ79376.1"/>
    <property type="molecule type" value="Genomic_DNA"/>
</dbReference>
<organism evidence="1">
    <name type="scientific">mine drainage metagenome</name>
    <dbReference type="NCBI Taxonomy" id="410659"/>
    <lineage>
        <taxon>unclassified sequences</taxon>
        <taxon>metagenomes</taxon>
        <taxon>ecological metagenomes</taxon>
    </lineage>
</organism>
<dbReference type="AlphaFoldDB" id="A0A1J5Q7K0"/>
<evidence type="ECO:0000313" key="1">
    <source>
        <dbReference type="EMBL" id="OIQ79376.1"/>
    </source>
</evidence>
<name>A0A1J5Q7K0_9ZZZZ</name>
<sequence length="106" mass="11802">MNRRLWRVVIPSVSDVKFLMSENMTVICFSVWSPSSTLRMSWSPSFSLPQISIKRTGISLPYTALAWLSAEDSLPTAAHSPARWQANCCEKAASIPDLVLNYAVVI</sequence>
<gene>
    <name evidence="1" type="ORF">GALL_388820</name>
</gene>
<comment type="caution">
    <text evidence="1">The sequence shown here is derived from an EMBL/GenBank/DDBJ whole genome shotgun (WGS) entry which is preliminary data.</text>
</comment>
<proteinExistence type="predicted"/>
<reference evidence="1" key="1">
    <citation type="submission" date="2016-10" db="EMBL/GenBank/DDBJ databases">
        <title>Sequence of Gallionella enrichment culture.</title>
        <authorList>
            <person name="Poehlein A."/>
            <person name="Muehling M."/>
            <person name="Daniel R."/>
        </authorList>
    </citation>
    <scope>NUCLEOTIDE SEQUENCE</scope>
</reference>
<accession>A0A1J5Q7K0</accession>
<protein>
    <submittedName>
        <fullName evidence="1">Uncharacterized protein</fullName>
    </submittedName>
</protein>